<sequence>MNDSNTTKNGIETESFYLTVHILNHYEVGALHLLIVTFFIINQLLFFNSFYRLRRTLNTMPFKIIIHHGIVSFIAQICHFVTAIRTIINCLQPDITNRFTGSVINSTYISGVALIFLLTLNRCDIMFNEQLIPRLIRRKFYQYGIVACYIFACILCIFFSIPIYNLSFEGEYYEWVYDSTEYYSQVAFQVQNTSVLTFLALSTVLYVIMFLKLLQLRSYTTKKKVLEFTDIKFVIHALLCFASVAILEFSWSGILKNIYSNEITSLIPELLFIFVSGCNTIVTFCFVKEIRNDVISFVSCGCKRNRKIKDLVKTNITKV</sequence>
<reference evidence="3" key="1">
    <citation type="submission" date="2017-02" db="UniProtKB">
        <authorList>
            <consortium name="WormBaseParasite"/>
        </authorList>
    </citation>
    <scope>IDENTIFICATION</scope>
</reference>
<feature type="transmembrane region" description="Helical" evidence="1">
    <location>
        <begin position="234"/>
        <end position="254"/>
    </location>
</feature>
<accession>A0A0N5A6C3</accession>
<evidence type="ECO:0000313" key="2">
    <source>
        <dbReference type="Proteomes" id="UP000038045"/>
    </source>
</evidence>
<dbReference type="AlphaFoldDB" id="A0A0N5A6C3"/>
<organism evidence="2 3">
    <name type="scientific">Parastrongyloides trichosuri</name>
    <name type="common">Possum-specific nematode worm</name>
    <dbReference type="NCBI Taxonomy" id="131310"/>
    <lineage>
        <taxon>Eukaryota</taxon>
        <taxon>Metazoa</taxon>
        <taxon>Ecdysozoa</taxon>
        <taxon>Nematoda</taxon>
        <taxon>Chromadorea</taxon>
        <taxon>Rhabditida</taxon>
        <taxon>Tylenchina</taxon>
        <taxon>Panagrolaimomorpha</taxon>
        <taxon>Strongyloidoidea</taxon>
        <taxon>Strongyloididae</taxon>
        <taxon>Parastrongyloides</taxon>
    </lineage>
</organism>
<keyword evidence="2" id="KW-1185">Reference proteome</keyword>
<dbReference type="InterPro" id="IPR019425">
    <property type="entry name" value="7TM_GPCR_serpentine_rcpt_Srt"/>
</dbReference>
<evidence type="ECO:0000313" key="3">
    <source>
        <dbReference type="WBParaSite" id="PTRK_0001747700.1"/>
    </source>
</evidence>
<dbReference type="WBParaSite" id="PTRK_0001747700.1">
    <property type="protein sequence ID" value="PTRK_0001747700.1"/>
    <property type="gene ID" value="PTRK_0001747700"/>
</dbReference>
<feature type="transmembrane region" description="Helical" evidence="1">
    <location>
        <begin position="30"/>
        <end position="53"/>
    </location>
</feature>
<feature type="transmembrane region" description="Helical" evidence="1">
    <location>
        <begin position="195"/>
        <end position="214"/>
    </location>
</feature>
<feature type="transmembrane region" description="Helical" evidence="1">
    <location>
        <begin position="65"/>
        <end position="88"/>
    </location>
</feature>
<dbReference type="SUPFAM" id="SSF81321">
    <property type="entry name" value="Family A G protein-coupled receptor-like"/>
    <property type="match status" value="1"/>
</dbReference>
<feature type="transmembrane region" description="Helical" evidence="1">
    <location>
        <begin position="140"/>
        <end position="164"/>
    </location>
</feature>
<proteinExistence type="predicted"/>
<dbReference type="Gene3D" id="1.20.1070.10">
    <property type="entry name" value="Rhodopsin 7-helix transmembrane proteins"/>
    <property type="match status" value="1"/>
</dbReference>
<dbReference type="Pfam" id="PF10321">
    <property type="entry name" value="7TM_GPCR_Srt"/>
    <property type="match status" value="1"/>
</dbReference>
<dbReference type="Proteomes" id="UP000038045">
    <property type="component" value="Unplaced"/>
</dbReference>
<evidence type="ECO:0000256" key="1">
    <source>
        <dbReference type="SAM" id="Phobius"/>
    </source>
</evidence>
<name>A0A0N5A6C3_PARTI</name>
<feature type="transmembrane region" description="Helical" evidence="1">
    <location>
        <begin position="266"/>
        <end position="287"/>
    </location>
</feature>
<keyword evidence="1" id="KW-1133">Transmembrane helix</keyword>
<keyword evidence="1" id="KW-0812">Transmembrane</keyword>
<keyword evidence="1" id="KW-0472">Membrane</keyword>
<feature type="transmembrane region" description="Helical" evidence="1">
    <location>
        <begin position="100"/>
        <end position="120"/>
    </location>
</feature>
<protein>
    <submittedName>
        <fullName evidence="3">7TM_GPCR_Srx domain-containing protein</fullName>
    </submittedName>
</protein>